<dbReference type="EMBL" id="KI912116">
    <property type="protein sequence ID" value="ETS77126.1"/>
    <property type="molecule type" value="Genomic_DNA"/>
</dbReference>
<protein>
    <recommendedName>
        <fullName evidence="4">NmrA-like domain-containing protein</fullName>
    </recommendedName>
</protein>
<dbReference type="OMA" id="HTVLSFM"/>
<dbReference type="InParanoid" id="W3WW93"/>
<dbReference type="Gene3D" id="3.40.50.720">
    <property type="entry name" value="NAD(P)-binding Rossmann-like Domain"/>
    <property type="match status" value="1"/>
</dbReference>
<reference evidence="6" key="1">
    <citation type="journal article" date="2015" name="BMC Genomics">
        <title>Genomic and transcriptomic analysis of the endophytic fungus Pestalotiopsis fici reveals its lifestyle and high potential for synthesis of natural products.</title>
        <authorList>
            <person name="Wang X."/>
            <person name="Zhang X."/>
            <person name="Liu L."/>
            <person name="Xiang M."/>
            <person name="Wang W."/>
            <person name="Sun X."/>
            <person name="Che Y."/>
            <person name="Guo L."/>
            <person name="Liu G."/>
            <person name="Guo L."/>
            <person name="Wang C."/>
            <person name="Yin W.B."/>
            <person name="Stadler M."/>
            <person name="Zhang X."/>
            <person name="Liu X."/>
        </authorList>
    </citation>
    <scope>NUCLEOTIDE SEQUENCE [LARGE SCALE GENOMIC DNA]</scope>
    <source>
        <strain evidence="6">W106-1 / CGMCC3.15140</strain>
    </source>
</reference>
<sequence length="320" mass="35369">MVRIAIAGGSGQVAQEIIDELVLTKKHDIIILSRNLTLAPKELVAEESRHGVTWHTVDFDDKNELANALRGVHNVLSFIQLLNDTDNKSQKNLIDAAVIAGVKRLAPSEWGSSGIDNMPWWTGKKAIREYLEKLNENEPVLEYSLFQPGLFLDYLAYPHQTSRHVTPLSTMFDFENRRAISIEGCDPVITLTTVRDLAKFVAQAVEYEGTWPVNGGIQGNKVSFSKILEIGKGVCGTPFSVDQVKLEDLEAGILTTSWGLRARHPSLAEDKAADMLKSVLIGMLLSSAKGAWTVSDDFNRCLPDFKFTNIGDFLANVWGS</sequence>
<evidence type="ECO:0000313" key="5">
    <source>
        <dbReference type="EMBL" id="ETS77126.1"/>
    </source>
</evidence>
<dbReference type="RefSeq" id="XP_007837772.1">
    <property type="nucleotide sequence ID" value="XM_007839581.1"/>
</dbReference>
<organism evidence="5 6">
    <name type="scientific">Pestalotiopsis fici (strain W106-1 / CGMCC3.15140)</name>
    <dbReference type="NCBI Taxonomy" id="1229662"/>
    <lineage>
        <taxon>Eukaryota</taxon>
        <taxon>Fungi</taxon>
        <taxon>Dikarya</taxon>
        <taxon>Ascomycota</taxon>
        <taxon>Pezizomycotina</taxon>
        <taxon>Sordariomycetes</taxon>
        <taxon>Xylariomycetidae</taxon>
        <taxon>Amphisphaeriales</taxon>
        <taxon>Sporocadaceae</taxon>
        <taxon>Pestalotiopsis</taxon>
    </lineage>
</organism>
<dbReference type="GeneID" id="19276013"/>
<dbReference type="KEGG" id="pfy:PFICI_11000"/>
<dbReference type="InterPro" id="IPR051609">
    <property type="entry name" value="NmrA/Isoflavone_reductase-like"/>
</dbReference>
<evidence type="ECO:0000256" key="2">
    <source>
        <dbReference type="ARBA" id="ARBA00022857"/>
    </source>
</evidence>
<evidence type="ECO:0000256" key="1">
    <source>
        <dbReference type="ARBA" id="ARBA00005725"/>
    </source>
</evidence>
<dbReference type="InterPro" id="IPR008030">
    <property type="entry name" value="NmrA-like"/>
</dbReference>
<name>W3WW93_PESFW</name>
<dbReference type="HOGENOM" id="CLU_044876_0_2_1"/>
<gene>
    <name evidence="5" type="ORF">PFICI_11000</name>
</gene>
<dbReference type="SUPFAM" id="SSF51735">
    <property type="entry name" value="NAD(P)-binding Rossmann-fold domains"/>
    <property type="match status" value="1"/>
</dbReference>
<dbReference type="Pfam" id="PF05368">
    <property type="entry name" value="NmrA"/>
    <property type="match status" value="1"/>
</dbReference>
<dbReference type="PANTHER" id="PTHR47706:SF4">
    <property type="entry name" value="NMRA-LIKE DOMAIN-CONTAINING PROTEIN"/>
    <property type="match status" value="1"/>
</dbReference>
<dbReference type="AlphaFoldDB" id="W3WW93"/>
<keyword evidence="2" id="KW-0521">NADP</keyword>
<evidence type="ECO:0000256" key="3">
    <source>
        <dbReference type="ARBA" id="ARBA00023002"/>
    </source>
</evidence>
<dbReference type="OrthoDB" id="10000533at2759"/>
<keyword evidence="3" id="KW-0560">Oxidoreductase</keyword>
<accession>W3WW93</accession>
<dbReference type="PANTHER" id="PTHR47706">
    <property type="entry name" value="NMRA-LIKE FAMILY PROTEIN"/>
    <property type="match status" value="1"/>
</dbReference>
<keyword evidence="6" id="KW-1185">Reference proteome</keyword>
<dbReference type="Proteomes" id="UP000030651">
    <property type="component" value="Unassembled WGS sequence"/>
</dbReference>
<dbReference type="eggNOG" id="ENOG502RXEE">
    <property type="taxonomic scope" value="Eukaryota"/>
</dbReference>
<dbReference type="GO" id="GO:0016491">
    <property type="term" value="F:oxidoreductase activity"/>
    <property type="evidence" value="ECO:0007669"/>
    <property type="project" value="UniProtKB-KW"/>
</dbReference>
<dbReference type="InterPro" id="IPR036291">
    <property type="entry name" value="NAD(P)-bd_dom_sf"/>
</dbReference>
<comment type="similarity">
    <text evidence="1">Belongs to the NmrA-type oxidoreductase family. Isoflavone reductase subfamily.</text>
</comment>
<proteinExistence type="inferred from homology"/>
<feature type="domain" description="NmrA-like" evidence="4">
    <location>
        <begin position="3"/>
        <end position="251"/>
    </location>
</feature>
<evidence type="ECO:0000313" key="6">
    <source>
        <dbReference type="Proteomes" id="UP000030651"/>
    </source>
</evidence>
<evidence type="ECO:0000259" key="4">
    <source>
        <dbReference type="Pfam" id="PF05368"/>
    </source>
</evidence>